<name>A0A5M3TAV2_LIMPL</name>
<dbReference type="Proteomes" id="UP000326169">
    <property type="component" value="Unassembled WGS sequence"/>
</dbReference>
<sequence>MKTIVAKTNTKFKKLPIQSSELKPDQMVAVTAGKTYGVQAFEPAENRHIKVTLAANSGTFYAFSKDWDGLPSVMPEGAEEPLITQKEAEAIFGNFIREDELADLNRCLHFYQINTPP</sequence>
<keyword evidence="2" id="KW-1185">Reference proteome</keyword>
<comment type="caution">
    <text evidence="1">The sequence shown here is derived from an EMBL/GenBank/DDBJ whole genome shotgun (WGS) entry which is preliminary data.</text>
</comment>
<organism evidence="1 2">
    <name type="scientific">Limnospira platensis NIES-46</name>
    <dbReference type="NCBI Taxonomy" id="1236695"/>
    <lineage>
        <taxon>Bacteria</taxon>
        <taxon>Bacillati</taxon>
        <taxon>Cyanobacteriota</taxon>
        <taxon>Cyanophyceae</taxon>
        <taxon>Oscillatoriophycideae</taxon>
        <taxon>Oscillatoriales</taxon>
        <taxon>Sirenicapillariaceae</taxon>
        <taxon>Limnospira</taxon>
    </lineage>
</organism>
<dbReference type="GeneID" id="301686193"/>
<protein>
    <submittedName>
        <fullName evidence="1">Uncharacterized protein</fullName>
    </submittedName>
</protein>
<evidence type="ECO:0000313" key="2">
    <source>
        <dbReference type="Proteomes" id="UP000326169"/>
    </source>
</evidence>
<accession>A0A5M3TAV2</accession>
<reference evidence="1 2" key="1">
    <citation type="journal article" date="2019" name="J Genomics">
        <title>The Draft Genome of a Hydrogen-producing Cyanobacterium, Arthrospira platensis NIES-46.</title>
        <authorList>
            <person name="Suzuki S."/>
            <person name="Yamaguchi H."/>
            <person name="Kawachi M."/>
        </authorList>
    </citation>
    <scope>NUCLEOTIDE SEQUENCE [LARGE SCALE GENOMIC DNA]</scope>
    <source>
        <strain evidence="1 2">NIES-46</strain>
    </source>
</reference>
<proteinExistence type="predicted"/>
<dbReference type="EMBL" id="BIMW01000210">
    <property type="protein sequence ID" value="GCE96634.1"/>
    <property type="molecule type" value="Genomic_DNA"/>
</dbReference>
<evidence type="ECO:0000313" key="1">
    <source>
        <dbReference type="EMBL" id="GCE96634.1"/>
    </source>
</evidence>
<gene>
    <name evidence="1" type="ORF">NIES46_47060</name>
</gene>
<dbReference type="RefSeq" id="WP_006616032.1">
    <property type="nucleotide sequence ID" value="NZ_BIMW01000210.1"/>
</dbReference>